<keyword evidence="4 6" id="KW-0949">S-adenosyl-L-methionine</keyword>
<comment type="catalytic activity">
    <reaction evidence="6">
        <text>5-carboxymethylaminomethyluridine(34) in tRNA(Leu) + S-adenosyl-L-methionine = 5-carboxymethylaminomethyl-2'-O-methyluridine(34) in tRNA(Leu) + S-adenosyl-L-homocysteine + H(+)</text>
        <dbReference type="Rhea" id="RHEA:43088"/>
        <dbReference type="Rhea" id="RHEA-COMP:10333"/>
        <dbReference type="Rhea" id="RHEA-COMP:10334"/>
        <dbReference type="ChEBI" id="CHEBI:15378"/>
        <dbReference type="ChEBI" id="CHEBI:57856"/>
        <dbReference type="ChEBI" id="CHEBI:59789"/>
        <dbReference type="ChEBI" id="CHEBI:74508"/>
        <dbReference type="ChEBI" id="CHEBI:74511"/>
        <dbReference type="EC" id="2.1.1.207"/>
    </reaction>
</comment>
<keyword evidence="2 6" id="KW-0489">Methyltransferase</keyword>
<dbReference type="EMBL" id="JACNIG010000078">
    <property type="protein sequence ID" value="MBC8430760.1"/>
    <property type="molecule type" value="Genomic_DNA"/>
</dbReference>
<sequence>MAYILKHNQSAQCERHVVLVAPEIPGNTGSIGRTCLGAEAYLHLIKPLGFSLENRDVKRAGLDYWHRVKLTIWEDFESFEKKMDPQKDEMVLFTKNGAKPLWDMPSPARLFLVFGSETRGLPQTIVSRYKHATYQIPITDEIRSLNLATAVGIALYESLRP</sequence>
<dbReference type="InterPro" id="IPR001537">
    <property type="entry name" value="SpoU_MeTrfase"/>
</dbReference>
<dbReference type="Proteomes" id="UP000605201">
    <property type="component" value="Unassembled WGS sequence"/>
</dbReference>
<evidence type="ECO:0000256" key="7">
    <source>
        <dbReference type="PIRSR" id="PIRSR029256-1"/>
    </source>
</evidence>
<dbReference type="InterPro" id="IPR029028">
    <property type="entry name" value="Alpha/beta_knot_MTases"/>
</dbReference>
<dbReference type="GO" id="GO:0005737">
    <property type="term" value="C:cytoplasm"/>
    <property type="evidence" value="ECO:0007669"/>
    <property type="project" value="UniProtKB-SubCell"/>
</dbReference>
<dbReference type="PANTHER" id="PTHR42971:SF1">
    <property type="entry name" value="TRNA (CYTIDINE(34)-2'-O)-METHYLTRANSFERASE"/>
    <property type="match status" value="1"/>
</dbReference>
<gene>
    <name evidence="9" type="ORF">H8D96_02460</name>
</gene>
<dbReference type="HAMAP" id="MF_01885">
    <property type="entry name" value="tRNA_methyltr_TrmL"/>
    <property type="match status" value="1"/>
</dbReference>
<feature type="domain" description="tRNA/rRNA methyltransferase SpoU type" evidence="8">
    <location>
        <begin position="16"/>
        <end position="156"/>
    </location>
</feature>
<comment type="catalytic activity">
    <reaction evidence="6">
        <text>cytidine(34) in tRNA + S-adenosyl-L-methionine = 2'-O-methylcytidine(34) in tRNA + S-adenosyl-L-homocysteine + H(+)</text>
        <dbReference type="Rhea" id="RHEA:43084"/>
        <dbReference type="Rhea" id="RHEA-COMP:10331"/>
        <dbReference type="Rhea" id="RHEA-COMP:10332"/>
        <dbReference type="ChEBI" id="CHEBI:15378"/>
        <dbReference type="ChEBI" id="CHEBI:57856"/>
        <dbReference type="ChEBI" id="CHEBI:59789"/>
        <dbReference type="ChEBI" id="CHEBI:74495"/>
        <dbReference type="ChEBI" id="CHEBI:82748"/>
        <dbReference type="EC" id="2.1.1.207"/>
    </reaction>
</comment>
<dbReference type="SUPFAM" id="SSF75217">
    <property type="entry name" value="alpha/beta knot"/>
    <property type="match status" value="1"/>
</dbReference>
<organism evidence="9 10">
    <name type="scientific">Candidatus Desulfatibia vada</name>
    <dbReference type="NCBI Taxonomy" id="2841696"/>
    <lineage>
        <taxon>Bacteria</taxon>
        <taxon>Pseudomonadati</taxon>
        <taxon>Thermodesulfobacteriota</taxon>
        <taxon>Desulfobacteria</taxon>
        <taxon>Desulfobacterales</taxon>
        <taxon>Desulfobacterales incertae sedis</taxon>
        <taxon>Candidatus Desulfatibia</taxon>
    </lineage>
</organism>
<comment type="similarity">
    <text evidence="6">Belongs to the class IV-like SAM-binding methyltransferase superfamily. RNA methyltransferase TrmH family. TrmL subfamily.</text>
</comment>
<evidence type="ECO:0000256" key="1">
    <source>
        <dbReference type="ARBA" id="ARBA00022490"/>
    </source>
</evidence>
<dbReference type="GO" id="GO:0002130">
    <property type="term" value="P:wobble position ribose methylation"/>
    <property type="evidence" value="ECO:0007669"/>
    <property type="project" value="TreeGrafter"/>
</dbReference>
<dbReference type="AlphaFoldDB" id="A0A8J6TPS2"/>
<keyword evidence="1 6" id="KW-0963">Cytoplasm</keyword>
<keyword evidence="5 6" id="KW-0819">tRNA processing</keyword>
<dbReference type="GO" id="GO:0008175">
    <property type="term" value="F:tRNA methyltransferase activity"/>
    <property type="evidence" value="ECO:0007669"/>
    <property type="project" value="UniProtKB-UniRule"/>
</dbReference>
<evidence type="ECO:0000256" key="5">
    <source>
        <dbReference type="ARBA" id="ARBA00022694"/>
    </source>
</evidence>
<feature type="binding site" evidence="6 7">
    <location>
        <position position="144"/>
    </location>
    <ligand>
        <name>S-adenosyl-L-methionine</name>
        <dbReference type="ChEBI" id="CHEBI:59789"/>
    </ligand>
</feature>
<feature type="binding site" evidence="6 7">
    <location>
        <position position="136"/>
    </location>
    <ligand>
        <name>S-adenosyl-L-methionine</name>
        <dbReference type="ChEBI" id="CHEBI:59789"/>
    </ligand>
</feature>
<dbReference type="Gene3D" id="3.40.1280.10">
    <property type="match status" value="1"/>
</dbReference>
<evidence type="ECO:0000313" key="10">
    <source>
        <dbReference type="Proteomes" id="UP000605201"/>
    </source>
</evidence>
<dbReference type="EC" id="2.1.1.207" evidence="6"/>
<evidence type="ECO:0000256" key="2">
    <source>
        <dbReference type="ARBA" id="ARBA00022603"/>
    </source>
</evidence>
<name>A0A8J6TPS2_9BACT</name>
<dbReference type="PIRSF" id="PIRSF029256">
    <property type="entry name" value="SpoU_TrmH_prd"/>
    <property type="match status" value="1"/>
</dbReference>
<dbReference type="GO" id="GO:0008757">
    <property type="term" value="F:S-adenosylmethionine-dependent methyltransferase activity"/>
    <property type="evidence" value="ECO:0007669"/>
    <property type="project" value="UniProtKB-UniRule"/>
</dbReference>
<evidence type="ECO:0000313" key="9">
    <source>
        <dbReference type="EMBL" id="MBC8430760.1"/>
    </source>
</evidence>
<dbReference type="InterPro" id="IPR029026">
    <property type="entry name" value="tRNA_m1G_MTases_N"/>
</dbReference>
<proteinExistence type="inferred from homology"/>
<dbReference type="PANTHER" id="PTHR42971">
    <property type="entry name" value="TRNA (CYTIDINE(34)-2'-O)-METHYLTRANSFERASE"/>
    <property type="match status" value="1"/>
</dbReference>
<reference evidence="9 10" key="1">
    <citation type="submission" date="2020-08" db="EMBL/GenBank/DDBJ databases">
        <title>Bridging the membrane lipid divide: bacteria of the FCB group superphylum have the potential to synthesize archaeal ether lipids.</title>
        <authorList>
            <person name="Villanueva L."/>
            <person name="Von Meijenfeldt F.A.B."/>
            <person name="Westbye A.B."/>
            <person name="Yadav S."/>
            <person name="Hopmans E.C."/>
            <person name="Dutilh B.E."/>
            <person name="Sinninghe Damste J.S."/>
        </authorList>
    </citation>
    <scope>NUCLEOTIDE SEQUENCE [LARGE SCALE GENOMIC DNA]</scope>
    <source>
        <strain evidence="9">NIOZ-UU17</strain>
    </source>
</reference>
<dbReference type="GO" id="GO:0003723">
    <property type="term" value="F:RNA binding"/>
    <property type="evidence" value="ECO:0007669"/>
    <property type="project" value="InterPro"/>
</dbReference>
<dbReference type="InterPro" id="IPR016914">
    <property type="entry name" value="TrmL"/>
</dbReference>
<evidence type="ECO:0000259" key="8">
    <source>
        <dbReference type="Pfam" id="PF00588"/>
    </source>
</evidence>
<comment type="caution">
    <text evidence="6">Lacks conserved residue(s) required for the propagation of feature annotation.</text>
</comment>
<feature type="binding site" evidence="6 7">
    <location>
        <position position="115"/>
    </location>
    <ligand>
        <name>S-adenosyl-L-methionine</name>
        <dbReference type="ChEBI" id="CHEBI:59789"/>
    </ligand>
</feature>
<comment type="subcellular location">
    <subcellularLocation>
        <location evidence="6">Cytoplasm</location>
    </subcellularLocation>
</comment>
<comment type="function">
    <text evidence="6">Could methylate the ribose at the nucleotide 34 wobble position in tRNA.</text>
</comment>
<dbReference type="Pfam" id="PF00588">
    <property type="entry name" value="SpoU_methylase"/>
    <property type="match status" value="1"/>
</dbReference>
<protein>
    <recommendedName>
        <fullName evidence="6">Putative tRNA (cytidine(34)-2'-O)-methyltransferase</fullName>
        <ecNumber evidence="6">2.1.1.207</ecNumber>
    </recommendedName>
    <alternativeName>
        <fullName evidence="6">tRNA (cytidine/uridine-2'-O-)-methyltransferase</fullName>
    </alternativeName>
</protein>
<evidence type="ECO:0000256" key="4">
    <source>
        <dbReference type="ARBA" id="ARBA00022691"/>
    </source>
</evidence>
<comment type="caution">
    <text evidence="9">The sequence shown here is derived from an EMBL/GenBank/DDBJ whole genome shotgun (WGS) entry which is preliminary data.</text>
</comment>
<evidence type="ECO:0000256" key="6">
    <source>
        <dbReference type="HAMAP-Rule" id="MF_01885"/>
    </source>
</evidence>
<evidence type="ECO:0000256" key="3">
    <source>
        <dbReference type="ARBA" id="ARBA00022679"/>
    </source>
</evidence>
<dbReference type="CDD" id="cd18094">
    <property type="entry name" value="SpoU-like_TrmL"/>
    <property type="match status" value="1"/>
</dbReference>
<accession>A0A8J6TPS2</accession>
<keyword evidence="3 6" id="KW-0808">Transferase</keyword>